<dbReference type="AlphaFoldDB" id="A0AAV1M0W9"/>
<organism evidence="2 3">
    <name type="scientific">Parnassius mnemosyne</name>
    <name type="common">clouded apollo</name>
    <dbReference type="NCBI Taxonomy" id="213953"/>
    <lineage>
        <taxon>Eukaryota</taxon>
        <taxon>Metazoa</taxon>
        <taxon>Ecdysozoa</taxon>
        <taxon>Arthropoda</taxon>
        <taxon>Hexapoda</taxon>
        <taxon>Insecta</taxon>
        <taxon>Pterygota</taxon>
        <taxon>Neoptera</taxon>
        <taxon>Endopterygota</taxon>
        <taxon>Lepidoptera</taxon>
        <taxon>Glossata</taxon>
        <taxon>Ditrysia</taxon>
        <taxon>Papilionoidea</taxon>
        <taxon>Papilionidae</taxon>
        <taxon>Parnassiinae</taxon>
        <taxon>Parnassini</taxon>
        <taxon>Parnassius</taxon>
        <taxon>Driopa</taxon>
    </lineage>
</organism>
<evidence type="ECO:0000313" key="3">
    <source>
        <dbReference type="Proteomes" id="UP001314205"/>
    </source>
</evidence>
<evidence type="ECO:0000313" key="2">
    <source>
        <dbReference type="EMBL" id="CAK1600775.1"/>
    </source>
</evidence>
<keyword evidence="3" id="KW-1185">Reference proteome</keyword>
<sequence length="140" mass="15698">MASDGARYAIMSIRCHDALALQTRRDALVAEYVARAGRLAPLLPRLHAVRTRPLPADLLDPCRLAYEPPQNLALELTKSILYENTDSIDVQTLKSLNSHGDESLWNGKPQQYFESMNYGRNGEPEDVPEIKDFESDSLAQ</sequence>
<feature type="region of interest" description="Disordered" evidence="1">
    <location>
        <begin position="114"/>
        <end position="140"/>
    </location>
</feature>
<name>A0AAV1M0W9_9NEOP</name>
<gene>
    <name evidence="2" type="ORF">PARMNEM_LOCUS19489</name>
</gene>
<comment type="caution">
    <text evidence="2">The sequence shown here is derived from an EMBL/GenBank/DDBJ whole genome shotgun (WGS) entry which is preliminary data.</text>
</comment>
<reference evidence="2 3" key="1">
    <citation type="submission" date="2023-11" db="EMBL/GenBank/DDBJ databases">
        <authorList>
            <person name="Hedman E."/>
            <person name="Englund M."/>
            <person name="Stromberg M."/>
            <person name="Nyberg Akerstrom W."/>
            <person name="Nylinder S."/>
            <person name="Jareborg N."/>
            <person name="Kallberg Y."/>
            <person name="Kronander E."/>
        </authorList>
    </citation>
    <scope>NUCLEOTIDE SEQUENCE [LARGE SCALE GENOMIC DNA]</scope>
</reference>
<accession>A0AAV1M0W9</accession>
<proteinExistence type="predicted"/>
<protein>
    <submittedName>
        <fullName evidence="2">Uncharacterized protein</fullName>
    </submittedName>
</protein>
<dbReference type="Proteomes" id="UP001314205">
    <property type="component" value="Unassembled WGS sequence"/>
</dbReference>
<evidence type="ECO:0000256" key="1">
    <source>
        <dbReference type="SAM" id="MobiDB-lite"/>
    </source>
</evidence>
<dbReference type="EMBL" id="CAVLGL010000126">
    <property type="protein sequence ID" value="CAK1600775.1"/>
    <property type="molecule type" value="Genomic_DNA"/>
</dbReference>